<evidence type="ECO:0000313" key="4">
    <source>
        <dbReference type="Proteomes" id="UP000092583"/>
    </source>
</evidence>
<evidence type="ECO:0000256" key="1">
    <source>
        <dbReference type="SAM" id="MobiDB-lite"/>
    </source>
</evidence>
<keyword evidence="2" id="KW-0812">Transmembrane</keyword>
<feature type="compositionally biased region" description="Polar residues" evidence="1">
    <location>
        <begin position="516"/>
        <end position="527"/>
    </location>
</feature>
<keyword evidence="2" id="KW-0472">Membrane</keyword>
<keyword evidence="2" id="KW-1133">Transmembrane helix</keyword>
<organism evidence="3 4">
    <name type="scientific">Kwoniella mangroviensis CBS 10435</name>
    <dbReference type="NCBI Taxonomy" id="1331196"/>
    <lineage>
        <taxon>Eukaryota</taxon>
        <taxon>Fungi</taxon>
        <taxon>Dikarya</taxon>
        <taxon>Basidiomycota</taxon>
        <taxon>Agaricomycotina</taxon>
        <taxon>Tremellomycetes</taxon>
        <taxon>Tremellales</taxon>
        <taxon>Cryptococcaceae</taxon>
        <taxon>Kwoniella</taxon>
    </lineage>
</organism>
<feature type="compositionally biased region" description="Polar residues" evidence="1">
    <location>
        <begin position="580"/>
        <end position="589"/>
    </location>
</feature>
<sequence>MDLLEKAQSAYVLISLSSIPLMVLAIVPHLFPYHLSGISPTSRLTPPTISLAIWTIATCSSTILDRYVLKKGQAQDLFCSVDAILIAALRTGMVTHIPAIALYRYRSLPTPSIPNPVPPTKLRNILCLTIIYAYSLLPCVPTLSKSISRGFSSSEGLAKWWGFYCIASGDWFRTVRPLTLLAPLVLSVPITLLIFSVLYSTLGHPSPHIHPTAKHWAQASMLLLISAGIGGFVVIEQIVGWNDTWLFRGIEALSGPILALTLLFNLHTWHAYSCWIRFRRPPTTSTDNLQSNAPLLSDLQKKRSSSFYVDKLEIIPGSGPGLVTKRSVRFPPTPQQAEYIPNRQMSTKGKKGKIESLLPPPAKRKSITGTGFLKSALTNHTLTLNTETEREREKMDLGMDLERGLHPHPHSMNENHSPPIQLSPEIVVRDVPEVIIQEPTPIHFNRPNRYSSNTNASSPFQYQDLVTYYSTAPSDIERGERASSVFPYFDSVYTSTTLPYNSRGSSTLDKLRREGSTSTKGSYNSKTGLGEMIGGIGKPPLPTIRAMTISNISHVDEDDSVYSQLPASIAIPGPKPTIARHSTSPTLDNPPSETSSIYSQPSISDSYRVVPRPVHSRNTSNYSIPTKRALISTAERREDDEEEMIKFG</sequence>
<feature type="transmembrane region" description="Helical" evidence="2">
    <location>
        <begin position="178"/>
        <end position="199"/>
    </location>
</feature>
<name>A0A1B9ILH6_9TREE</name>
<feature type="region of interest" description="Disordered" evidence="1">
    <location>
        <begin position="503"/>
        <end position="535"/>
    </location>
</feature>
<feature type="compositionally biased region" description="Low complexity" evidence="1">
    <location>
        <begin position="591"/>
        <end position="604"/>
    </location>
</feature>
<feature type="transmembrane region" description="Helical" evidence="2">
    <location>
        <begin position="219"/>
        <end position="241"/>
    </location>
</feature>
<dbReference type="OrthoDB" id="2564670at2759"/>
<feature type="transmembrane region" description="Helical" evidence="2">
    <location>
        <begin position="51"/>
        <end position="69"/>
    </location>
</feature>
<gene>
    <name evidence="3" type="ORF">L486_06366</name>
</gene>
<evidence type="ECO:0000313" key="3">
    <source>
        <dbReference type="EMBL" id="OCF56422.1"/>
    </source>
</evidence>
<evidence type="ECO:0000256" key="2">
    <source>
        <dbReference type="SAM" id="Phobius"/>
    </source>
</evidence>
<feature type="transmembrane region" description="Helical" evidence="2">
    <location>
        <begin position="12"/>
        <end position="31"/>
    </location>
</feature>
<reference evidence="4" key="2">
    <citation type="submission" date="2013-12" db="EMBL/GenBank/DDBJ databases">
        <title>Evolution of pathogenesis and genome organization in the Tremellales.</title>
        <authorList>
            <person name="Cuomo C."/>
            <person name="Litvintseva A."/>
            <person name="Heitman J."/>
            <person name="Chen Y."/>
            <person name="Sun S."/>
            <person name="Springer D."/>
            <person name="Dromer F."/>
            <person name="Young S."/>
            <person name="Zeng Q."/>
            <person name="Chapman S."/>
            <person name="Gujja S."/>
            <person name="Saif S."/>
            <person name="Birren B."/>
        </authorList>
    </citation>
    <scope>NUCLEOTIDE SEQUENCE [LARGE SCALE GENOMIC DNA]</scope>
    <source>
        <strain evidence="4">CBS 10435</strain>
    </source>
</reference>
<feature type="transmembrane region" description="Helical" evidence="2">
    <location>
        <begin position="253"/>
        <end position="272"/>
    </location>
</feature>
<reference evidence="3 4" key="1">
    <citation type="submission" date="2013-07" db="EMBL/GenBank/DDBJ databases">
        <title>The Genome Sequence of Kwoniella mangroviensis CBS10435.</title>
        <authorList>
            <consortium name="The Broad Institute Genome Sequencing Platform"/>
            <person name="Cuomo C."/>
            <person name="Litvintseva A."/>
            <person name="Chen Y."/>
            <person name="Heitman J."/>
            <person name="Sun S."/>
            <person name="Springer D."/>
            <person name="Dromer F."/>
            <person name="Young S.K."/>
            <person name="Zeng Q."/>
            <person name="Gargeya S."/>
            <person name="Fitzgerald M."/>
            <person name="Abouelleil A."/>
            <person name="Alvarado L."/>
            <person name="Berlin A.M."/>
            <person name="Chapman S.B."/>
            <person name="Dewar J."/>
            <person name="Goldberg J."/>
            <person name="Griggs A."/>
            <person name="Gujja S."/>
            <person name="Hansen M."/>
            <person name="Howarth C."/>
            <person name="Imamovic A."/>
            <person name="Larimer J."/>
            <person name="McCowan C."/>
            <person name="Murphy C."/>
            <person name="Pearson M."/>
            <person name="Priest M."/>
            <person name="Roberts A."/>
            <person name="Saif S."/>
            <person name="Shea T."/>
            <person name="Sykes S."/>
            <person name="Wortman J."/>
            <person name="Nusbaum C."/>
            <person name="Birren B."/>
        </authorList>
    </citation>
    <scope>NUCLEOTIDE SEQUENCE [LARGE SCALE GENOMIC DNA]</scope>
    <source>
        <strain evidence="3 4">CBS 10435</strain>
    </source>
</reference>
<protein>
    <submittedName>
        <fullName evidence="3">Uncharacterized protein</fullName>
    </submittedName>
</protein>
<feature type="region of interest" description="Disordered" evidence="1">
    <location>
        <begin position="572"/>
        <end position="604"/>
    </location>
</feature>
<accession>A0A1B9ILH6</accession>
<keyword evidence="4" id="KW-1185">Reference proteome</keyword>
<dbReference type="Proteomes" id="UP000092583">
    <property type="component" value="Unassembled WGS sequence"/>
</dbReference>
<dbReference type="AlphaFoldDB" id="A0A1B9ILH6"/>
<dbReference type="EMBL" id="KV700091">
    <property type="protein sequence ID" value="OCF56422.1"/>
    <property type="molecule type" value="Genomic_DNA"/>
</dbReference>
<proteinExistence type="predicted"/>